<comment type="caution">
    <text evidence="3">The sequence shown here is derived from an EMBL/GenBank/DDBJ whole genome shotgun (WGS) entry which is preliminary data.</text>
</comment>
<feature type="compositionally biased region" description="Basic and acidic residues" evidence="1">
    <location>
        <begin position="104"/>
        <end position="123"/>
    </location>
</feature>
<keyword evidence="2" id="KW-1133">Transmembrane helix</keyword>
<reference evidence="3" key="1">
    <citation type="journal article" date="2015" name="Nature">
        <title>Complex archaea that bridge the gap between prokaryotes and eukaryotes.</title>
        <authorList>
            <person name="Spang A."/>
            <person name="Saw J.H."/>
            <person name="Jorgensen S.L."/>
            <person name="Zaremba-Niedzwiedzka K."/>
            <person name="Martijn J."/>
            <person name="Lind A.E."/>
            <person name="van Eijk R."/>
            <person name="Schleper C."/>
            <person name="Guy L."/>
            <person name="Ettema T.J."/>
        </authorList>
    </citation>
    <scope>NUCLEOTIDE SEQUENCE</scope>
</reference>
<organism evidence="3">
    <name type="scientific">marine sediment metagenome</name>
    <dbReference type="NCBI Taxonomy" id="412755"/>
    <lineage>
        <taxon>unclassified sequences</taxon>
        <taxon>metagenomes</taxon>
        <taxon>ecological metagenomes</taxon>
    </lineage>
</organism>
<dbReference type="AlphaFoldDB" id="A0A0F9SER5"/>
<name>A0A0F9SER5_9ZZZZ</name>
<evidence type="ECO:0000256" key="1">
    <source>
        <dbReference type="SAM" id="MobiDB-lite"/>
    </source>
</evidence>
<dbReference type="EMBL" id="LAZR01002607">
    <property type="protein sequence ID" value="KKN27878.1"/>
    <property type="molecule type" value="Genomic_DNA"/>
</dbReference>
<accession>A0A0F9SER5</accession>
<evidence type="ECO:0008006" key="4">
    <source>
        <dbReference type="Google" id="ProtNLM"/>
    </source>
</evidence>
<evidence type="ECO:0000313" key="3">
    <source>
        <dbReference type="EMBL" id="KKN27878.1"/>
    </source>
</evidence>
<gene>
    <name evidence="3" type="ORF">LCGC14_0860020</name>
</gene>
<feature type="region of interest" description="Disordered" evidence="1">
    <location>
        <begin position="73"/>
        <end position="123"/>
    </location>
</feature>
<evidence type="ECO:0000256" key="2">
    <source>
        <dbReference type="SAM" id="Phobius"/>
    </source>
</evidence>
<protein>
    <recommendedName>
        <fullName evidence="4">LITAF domain-containing protein</fullName>
    </recommendedName>
</protein>
<keyword evidence="2" id="KW-0472">Membrane</keyword>
<feature type="compositionally biased region" description="Basic and acidic residues" evidence="1">
    <location>
        <begin position="73"/>
        <end position="89"/>
    </location>
</feature>
<keyword evidence="2" id="KW-0812">Transmembrane</keyword>
<feature type="transmembrane region" description="Helical" evidence="2">
    <location>
        <begin position="29"/>
        <end position="52"/>
    </location>
</feature>
<sequence>MPKKYLYCKVCKNEIEKPSRNPFTTSEKVIWGMICVGTIGVAAIVLVIYYVFFRAKNHCPDCHSKVEYTDKPLAKEKKREDMTPREKVLNKAGQEIEDEEEPEKIETQKKTEEKKKKKVKEEK</sequence>
<proteinExistence type="predicted"/>